<dbReference type="SUPFAM" id="SSF50923">
    <property type="entry name" value="Hemopexin-like domain"/>
    <property type="match status" value="1"/>
</dbReference>
<keyword evidence="1" id="KW-0812">Transmembrane</keyword>
<name>A0A443S0D4_9ACAR</name>
<organism evidence="2 3">
    <name type="scientific">Leptotrombidium deliense</name>
    <dbReference type="NCBI Taxonomy" id="299467"/>
    <lineage>
        <taxon>Eukaryota</taxon>
        <taxon>Metazoa</taxon>
        <taxon>Ecdysozoa</taxon>
        <taxon>Arthropoda</taxon>
        <taxon>Chelicerata</taxon>
        <taxon>Arachnida</taxon>
        <taxon>Acari</taxon>
        <taxon>Acariformes</taxon>
        <taxon>Trombidiformes</taxon>
        <taxon>Prostigmata</taxon>
        <taxon>Anystina</taxon>
        <taxon>Parasitengona</taxon>
        <taxon>Trombiculoidea</taxon>
        <taxon>Trombiculidae</taxon>
        <taxon>Leptotrombidium</taxon>
    </lineage>
</organism>
<feature type="non-terminal residue" evidence="2">
    <location>
        <position position="1"/>
    </location>
</feature>
<evidence type="ECO:0000256" key="1">
    <source>
        <dbReference type="SAM" id="Phobius"/>
    </source>
</evidence>
<evidence type="ECO:0000313" key="3">
    <source>
        <dbReference type="Proteomes" id="UP000288716"/>
    </source>
</evidence>
<accession>A0A443S0D4</accession>
<sequence>GSLIEIVALPTSENDDNPYIVAFYGSAKIRNPTQYQRTYAIKAWRYKSNASMPDWSTNVFGWLSAVDIYEVSKEGIKGFYFTNDGNIKQKDFEIEDITIPRRPCVSFQTFIGCPMPFCFDNRFDASMTVNENGAATVYLMKGQYFWKINATSLPMPIPKVDKAFNSGYTPINRALKRKEKLVYCCAGDKSKGNFPCIPMFVGAAFAHIDKDNTTTAYMYELIQNSFCVIRESDENNEEKKSVFNPFEGKHGVTADAMWYNNFENRVYIFLQDSYMSYKYENGKWIDLKNGSLYEFGILDRFVDSVVNIGGNGYFFTNTYFYEVPESDWKSAKRRARKLSFIDFFRVRSECYFNDVNEFDSLTARYGFHKHSVSSKTDTISHRTTTTTEKRISGSTLAAIIIMFAFLVTSCMMLFFCWCSNRNPNDESDDKKKETFN</sequence>
<gene>
    <name evidence="2" type="ORF">B4U80_14202</name>
</gene>
<dbReference type="Gene3D" id="2.110.10.10">
    <property type="entry name" value="Hemopexin-like domain"/>
    <property type="match status" value="1"/>
</dbReference>
<proteinExistence type="predicted"/>
<dbReference type="InterPro" id="IPR036375">
    <property type="entry name" value="Hemopexin-like_dom_sf"/>
</dbReference>
<dbReference type="Proteomes" id="UP000288716">
    <property type="component" value="Unassembled WGS sequence"/>
</dbReference>
<keyword evidence="3" id="KW-1185">Reference proteome</keyword>
<evidence type="ECO:0000313" key="2">
    <source>
        <dbReference type="EMBL" id="RWS20966.1"/>
    </source>
</evidence>
<dbReference type="AlphaFoldDB" id="A0A443S0D4"/>
<keyword evidence="1" id="KW-1133">Transmembrane helix</keyword>
<reference evidence="2 3" key="1">
    <citation type="journal article" date="2018" name="Gigascience">
        <title>Genomes of trombidid mites reveal novel predicted allergens and laterally-transferred genes associated with secondary metabolism.</title>
        <authorList>
            <person name="Dong X."/>
            <person name="Chaisiri K."/>
            <person name="Xia D."/>
            <person name="Armstrong S.D."/>
            <person name="Fang Y."/>
            <person name="Donnelly M.J."/>
            <person name="Kadowaki T."/>
            <person name="McGarry J.W."/>
            <person name="Darby A.C."/>
            <person name="Makepeace B.L."/>
        </authorList>
    </citation>
    <scope>NUCLEOTIDE SEQUENCE [LARGE SCALE GENOMIC DNA]</scope>
    <source>
        <strain evidence="2">UoL-UT</strain>
    </source>
</reference>
<protein>
    <submittedName>
        <fullName evidence="2">Uncharacterized protein</fullName>
    </submittedName>
</protein>
<feature type="transmembrane region" description="Helical" evidence="1">
    <location>
        <begin position="396"/>
        <end position="417"/>
    </location>
</feature>
<dbReference type="VEuPathDB" id="VectorBase:LDEU011074"/>
<keyword evidence="1" id="KW-0472">Membrane</keyword>
<comment type="caution">
    <text evidence="2">The sequence shown here is derived from an EMBL/GenBank/DDBJ whole genome shotgun (WGS) entry which is preliminary data.</text>
</comment>
<dbReference type="EMBL" id="NCKV01014405">
    <property type="protein sequence ID" value="RWS20966.1"/>
    <property type="molecule type" value="Genomic_DNA"/>
</dbReference>